<proteinExistence type="predicted"/>
<sequence length="552" mass="63778">MNLIKIYLLILSLISLSYSSPNVEQHGVNSGSEIIFDLKNIDSSNFTIYESCNETLEPKTVYQFVPKKGKTVVKIKHEDRSLWRKIDDNSVEDIVIWEQLKLNTYYSISLVNEKNEKNYLYSKLLHSIQHDSGLAEHLHDISGVAKQGITLNKFNINSIFDYKFYKKTINYVPKEKLSIIEFKTKSFENFDEISDDETEIYKEKKLESITIINKNSQRYLIKLKTESGTFLYFQYDTKWKRISQEEYNKLNPEQVSVGLGEYGSGKVTDTKLDIGSKDSSYSEFAVSYLSVPTMVYRFENLNELYDGNELIFNKPIKTPKIMVFKGKTTNEMIEIVHTVSVSVADFMNFDKNDPNGNNFNLGKLNTYYIRKENKWVQCTQLEFFNNLKILAISNLKEYNVEANRRLVELSKSGKTKSYGTTEYETLKEQIDKNEKAIEIILKLQLRDNSNRVETTVDSFYKSEKLGTHCYKGDGSTKNETEEPMPVKKPDTNSGKPEEPKKKQELPKDSGTVKEKKKEGKGEGASDLDKEEDEDGFYTSSFLLFLPILFLII</sequence>
<dbReference type="AlphaFoldDB" id="A0A976QVA0"/>
<organism evidence="3 4">
    <name type="scientific">Theileria orientalis</name>
    <dbReference type="NCBI Taxonomy" id="68886"/>
    <lineage>
        <taxon>Eukaryota</taxon>
        <taxon>Sar</taxon>
        <taxon>Alveolata</taxon>
        <taxon>Apicomplexa</taxon>
        <taxon>Aconoidasida</taxon>
        <taxon>Piroplasmida</taxon>
        <taxon>Theileriidae</taxon>
        <taxon>Theileria</taxon>
    </lineage>
</organism>
<dbReference type="EMBL" id="CP056070">
    <property type="protein sequence ID" value="UKK01572.2"/>
    <property type="molecule type" value="Genomic_DNA"/>
</dbReference>
<evidence type="ECO:0000313" key="3">
    <source>
        <dbReference type="EMBL" id="UKK01572.2"/>
    </source>
</evidence>
<reference evidence="3" key="1">
    <citation type="submission" date="2022-07" db="EMBL/GenBank/DDBJ databases">
        <title>Evaluation of T. orientalis genome assembly methods using nanopore sequencing and analysis of variation between genomes.</title>
        <authorList>
            <person name="Yam J."/>
            <person name="Micallef M.L."/>
            <person name="Liu M."/>
            <person name="Djordjevic S.P."/>
            <person name="Bogema D.R."/>
            <person name="Jenkins C."/>
        </authorList>
    </citation>
    <scope>NUCLEOTIDE SEQUENCE</scope>
    <source>
        <strain evidence="3">Goon Nure</strain>
    </source>
</reference>
<protein>
    <submittedName>
        <fullName evidence="3">Uncharacterized protein</fullName>
    </submittedName>
</protein>
<evidence type="ECO:0000256" key="2">
    <source>
        <dbReference type="SAM" id="SignalP"/>
    </source>
</evidence>
<accession>A0A976QVA0</accession>
<evidence type="ECO:0000313" key="4">
    <source>
        <dbReference type="Proteomes" id="UP000244811"/>
    </source>
</evidence>
<feature type="region of interest" description="Disordered" evidence="1">
    <location>
        <begin position="470"/>
        <end position="531"/>
    </location>
</feature>
<dbReference type="InterPro" id="IPR007480">
    <property type="entry name" value="DUF529"/>
</dbReference>
<evidence type="ECO:0000256" key="1">
    <source>
        <dbReference type="SAM" id="MobiDB-lite"/>
    </source>
</evidence>
<feature type="signal peptide" evidence="2">
    <location>
        <begin position="1"/>
        <end position="19"/>
    </location>
</feature>
<keyword evidence="2" id="KW-0732">Signal</keyword>
<feature type="compositionally biased region" description="Basic and acidic residues" evidence="1">
    <location>
        <begin position="470"/>
        <end position="527"/>
    </location>
</feature>
<dbReference type="Proteomes" id="UP000244811">
    <property type="component" value="Chromosome 3"/>
</dbReference>
<dbReference type="Pfam" id="PF04385">
    <property type="entry name" value="FAINT"/>
    <property type="match status" value="1"/>
</dbReference>
<gene>
    <name evidence="3" type="ORF">MACK_002390</name>
</gene>
<name>A0A976QVA0_THEOR</name>
<feature type="chain" id="PRO_5036695473" evidence="2">
    <location>
        <begin position="20"/>
        <end position="552"/>
    </location>
</feature>